<evidence type="ECO:0000313" key="1">
    <source>
        <dbReference type="EMBL" id="KAJ9106146.1"/>
    </source>
</evidence>
<organism evidence="1 2">
    <name type="scientific">Naganishia friedmannii</name>
    <dbReference type="NCBI Taxonomy" id="89922"/>
    <lineage>
        <taxon>Eukaryota</taxon>
        <taxon>Fungi</taxon>
        <taxon>Dikarya</taxon>
        <taxon>Basidiomycota</taxon>
        <taxon>Agaricomycotina</taxon>
        <taxon>Tremellomycetes</taxon>
        <taxon>Filobasidiales</taxon>
        <taxon>Filobasidiaceae</taxon>
        <taxon>Naganishia</taxon>
    </lineage>
</organism>
<dbReference type="Proteomes" id="UP001227268">
    <property type="component" value="Unassembled WGS sequence"/>
</dbReference>
<evidence type="ECO:0000313" key="2">
    <source>
        <dbReference type="Proteomes" id="UP001227268"/>
    </source>
</evidence>
<keyword evidence="2" id="KW-1185">Reference proteome</keyword>
<accession>A0ACC2W427</accession>
<protein>
    <submittedName>
        <fullName evidence="1">Uncharacterized protein</fullName>
    </submittedName>
</protein>
<name>A0ACC2W427_9TREE</name>
<proteinExistence type="predicted"/>
<reference evidence="1" key="1">
    <citation type="submission" date="2023-04" db="EMBL/GenBank/DDBJ databases">
        <title>Draft Genome sequencing of Naganishia species isolated from polar environments using Oxford Nanopore Technology.</title>
        <authorList>
            <person name="Leo P."/>
            <person name="Venkateswaran K."/>
        </authorList>
    </citation>
    <scope>NUCLEOTIDE SEQUENCE</scope>
    <source>
        <strain evidence="1">MNA-CCFEE 5423</strain>
    </source>
</reference>
<dbReference type="EMBL" id="JASBWT010000003">
    <property type="protein sequence ID" value="KAJ9106146.1"/>
    <property type="molecule type" value="Genomic_DNA"/>
</dbReference>
<sequence>MASGLTMEPPEASASASNTQDLQVLILVGLPGSGKSCLANALEGTGRWVRASQDDAPNRRRQEAEAMTRSALRTQRNAVVDRTLEARLATRTGHPTLVDIDMAMRVLNQMQREYKPPRPDQPEGYSRVYVLPESEQPAGGVWSDADLEELLHKVEASSWRDEPYVPPPPTPAPYSKRSYARGVGNSQQGQIRGNGRNYFEGSCTSRGGGYHNSSIHAYRPRYDNMMQGAPAGDPLGHPPFEARPPIQYHQGGYDAGYNDRYPARPVYTGTNPIGYPVWMNRPSYTNQNGYQNSQHQREHWRPPQEQLRAGHGSPFPTDGNDRSNYQRLPPSTHLGAVVGASYMQQDMPSSEQRQTEHAPK</sequence>
<comment type="caution">
    <text evidence="1">The sequence shown here is derived from an EMBL/GenBank/DDBJ whole genome shotgun (WGS) entry which is preliminary data.</text>
</comment>
<gene>
    <name evidence="1" type="ORF">QFC21_001288</name>
</gene>